<evidence type="ECO:0000256" key="1">
    <source>
        <dbReference type="SAM" id="Phobius"/>
    </source>
</evidence>
<protein>
    <submittedName>
        <fullName evidence="2">Uncharacterized protein</fullName>
    </submittedName>
</protein>
<feature type="transmembrane region" description="Helical" evidence="1">
    <location>
        <begin position="92"/>
        <end position="118"/>
    </location>
</feature>
<sequence length="136" mass="15159">MTKRCNRCGKNLEKGEVLYCEECRQIVHQEYLEKQNTSNTLDTQTNKLKSINAPSTNRIGNALKIVGFIYIGVCIIYRLIIPGSDSVGYNLYDAIVSTFCASAFGLLISGIGEIILLLQANYDNLKSMLSIDKNNQ</sequence>
<keyword evidence="1" id="KW-0472">Membrane</keyword>
<keyword evidence="1" id="KW-0812">Transmembrane</keyword>
<dbReference type="RefSeq" id="WP_162363371.1">
    <property type="nucleotide sequence ID" value="NZ_CP047591.1"/>
</dbReference>
<feature type="transmembrane region" description="Helical" evidence="1">
    <location>
        <begin position="62"/>
        <end position="80"/>
    </location>
</feature>
<dbReference type="Proteomes" id="UP000463883">
    <property type="component" value="Chromosome"/>
</dbReference>
<dbReference type="AlphaFoldDB" id="A0A6P1MPL2"/>
<evidence type="ECO:0000313" key="2">
    <source>
        <dbReference type="EMBL" id="QHI73606.1"/>
    </source>
</evidence>
<keyword evidence="1" id="KW-1133">Transmembrane helix</keyword>
<evidence type="ECO:0000313" key="3">
    <source>
        <dbReference type="Proteomes" id="UP000463883"/>
    </source>
</evidence>
<accession>A0A6P1MPL2</accession>
<dbReference type="EMBL" id="CP047591">
    <property type="protein sequence ID" value="QHI73606.1"/>
    <property type="molecule type" value="Genomic_DNA"/>
</dbReference>
<dbReference type="KEGG" id="amic:Ami3637_15585"/>
<gene>
    <name evidence="2" type="ORF">Ami3637_15585</name>
</gene>
<reference evidence="2 3" key="1">
    <citation type="submission" date="2020-01" db="EMBL/GenBank/DDBJ databases">
        <title>Genomic analysis of Aminipila sp. CBA3637.</title>
        <authorList>
            <person name="Kim Y.B."/>
            <person name="Roh S.W."/>
        </authorList>
    </citation>
    <scope>NUCLEOTIDE SEQUENCE [LARGE SCALE GENOMIC DNA]</scope>
    <source>
        <strain evidence="2 3">CBA3637</strain>
    </source>
</reference>
<proteinExistence type="predicted"/>
<organism evidence="2 3">
    <name type="scientific">Aminipila terrae</name>
    <dbReference type="NCBI Taxonomy" id="2697030"/>
    <lineage>
        <taxon>Bacteria</taxon>
        <taxon>Bacillati</taxon>
        <taxon>Bacillota</taxon>
        <taxon>Clostridia</taxon>
        <taxon>Peptostreptococcales</taxon>
        <taxon>Anaerovoracaceae</taxon>
        <taxon>Aminipila</taxon>
    </lineage>
</organism>
<name>A0A6P1MPL2_9FIRM</name>
<keyword evidence="3" id="KW-1185">Reference proteome</keyword>